<dbReference type="ESTHER" id="9actn-a0a1v0u0g7">
    <property type="family name" value="Carb_B_Bacteria"/>
</dbReference>
<dbReference type="STRING" id="553510.B1H19_34590"/>
<evidence type="ECO:0000256" key="5">
    <source>
        <dbReference type="SAM" id="MobiDB-lite"/>
    </source>
</evidence>
<feature type="region of interest" description="Disordered" evidence="5">
    <location>
        <begin position="1"/>
        <end position="29"/>
    </location>
</feature>
<feature type="compositionally biased region" description="Polar residues" evidence="5">
    <location>
        <begin position="1"/>
        <end position="16"/>
    </location>
</feature>
<evidence type="ECO:0000259" key="6">
    <source>
        <dbReference type="Pfam" id="PF00135"/>
    </source>
</evidence>
<evidence type="ECO:0000256" key="3">
    <source>
        <dbReference type="ARBA" id="ARBA00023157"/>
    </source>
</evidence>
<name>A0A1V0U0G7_9ACTN</name>
<dbReference type="Proteomes" id="UP000192726">
    <property type="component" value="Chromosome"/>
</dbReference>
<dbReference type="EC" id="3.1.1.-" evidence="4"/>
<evidence type="ECO:0000256" key="1">
    <source>
        <dbReference type="ARBA" id="ARBA00005964"/>
    </source>
</evidence>
<accession>A0A1V0U0G7</accession>
<organism evidence="7 8">
    <name type="scientific">Streptomyces gilvosporeus</name>
    <dbReference type="NCBI Taxonomy" id="553510"/>
    <lineage>
        <taxon>Bacteria</taxon>
        <taxon>Bacillati</taxon>
        <taxon>Actinomycetota</taxon>
        <taxon>Actinomycetes</taxon>
        <taxon>Kitasatosporales</taxon>
        <taxon>Streptomycetaceae</taxon>
        <taxon>Streptomyces</taxon>
    </lineage>
</organism>
<comment type="similarity">
    <text evidence="1 4">Belongs to the type-B carboxylesterase/lipase family.</text>
</comment>
<dbReference type="InterPro" id="IPR019819">
    <property type="entry name" value="Carboxylesterase_B_CS"/>
</dbReference>
<reference evidence="7 8" key="1">
    <citation type="submission" date="2017-04" db="EMBL/GenBank/DDBJ databases">
        <title>Complete Genome Sequence of Streptomyces gilvosporeus F607, a Capable Producer of Natamycin.</title>
        <authorList>
            <person name="Zong G."/>
            <person name="Zhong C."/>
            <person name="Fu J."/>
            <person name="Qin R."/>
            <person name="Cao G."/>
        </authorList>
    </citation>
    <scope>NUCLEOTIDE SEQUENCE [LARGE SCALE GENOMIC DNA]</scope>
    <source>
        <strain evidence="7 8">F607</strain>
    </source>
</reference>
<dbReference type="InterPro" id="IPR050654">
    <property type="entry name" value="AChE-related_enzymes"/>
</dbReference>
<feature type="domain" description="Carboxylesterase type B" evidence="6">
    <location>
        <begin position="9"/>
        <end position="531"/>
    </location>
</feature>
<evidence type="ECO:0000256" key="2">
    <source>
        <dbReference type="ARBA" id="ARBA00022801"/>
    </source>
</evidence>
<dbReference type="RefSeq" id="WP_083108831.1">
    <property type="nucleotide sequence ID" value="NZ_CP020569.1"/>
</dbReference>
<dbReference type="PROSITE" id="PS00941">
    <property type="entry name" value="CARBOXYLESTERASE_B_2"/>
    <property type="match status" value="1"/>
</dbReference>
<evidence type="ECO:0000256" key="4">
    <source>
        <dbReference type="RuleBase" id="RU361235"/>
    </source>
</evidence>
<keyword evidence="2 4" id="KW-0378">Hydrolase</keyword>
<dbReference type="InterPro" id="IPR000997">
    <property type="entry name" value="Cholinesterase"/>
</dbReference>
<dbReference type="GO" id="GO:0004104">
    <property type="term" value="F:cholinesterase activity"/>
    <property type="evidence" value="ECO:0007669"/>
    <property type="project" value="InterPro"/>
</dbReference>
<dbReference type="PRINTS" id="PR00878">
    <property type="entry name" value="CHOLNESTRASE"/>
</dbReference>
<dbReference type="AlphaFoldDB" id="A0A1V0U0G7"/>
<evidence type="ECO:0000313" key="8">
    <source>
        <dbReference type="Proteomes" id="UP000192726"/>
    </source>
</evidence>
<dbReference type="SUPFAM" id="SSF53474">
    <property type="entry name" value="alpha/beta-Hydrolases"/>
    <property type="match status" value="1"/>
</dbReference>
<evidence type="ECO:0000313" key="7">
    <source>
        <dbReference type="EMBL" id="ARF58637.1"/>
    </source>
</evidence>
<dbReference type="InterPro" id="IPR029058">
    <property type="entry name" value="AB_hydrolase_fold"/>
</dbReference>
<dbReference type="PANTHER" id="PTHR43918">
    <property type="entry name" value="ACETYLCHOLINESTERASE"/>
    <property type="match status" value="1"/>
</dbReference>
<sequence>MTSSRPSDPQTVTTTGGDVRGILHDDPRRMPTGPVAAFQGIPYAAPPVGALRFAPPEPHRGWTGVRPAAHPGPAVPQLPSALSWLTGQPTPEWSEDGCLTLNVWTPADAVRGARPRPVLVWFHGGAFAGGSSGTECYDGARLAALGDIVVVTANFRIGPLGYLHFPEIGADNAGLLDQLAALRWTRENIAAFGGDPTQITVGGQSSGAYAALLLALSPEAGPLIRRVIIQSAPLNLPAQDPDQAAETTAAYLRALDVPAGTGPAQTAAALRTLPVAQLLDGYRTVRAEALRAGRTAPPMYPVLGGAAVPRPLFDAVADGALHGTDVLAGTTADEMTAFFTHDDRIRTADRAAAVDMLTTWLGDDRDRAEETYVRYAARRTGGTPARILSDVASDLHWRSGVTDLAQRRSALGELTYVYRFDRCPYGEGDGGDLAANGDGGRGDSPVGASHCAELPFLFGSFAAYRGSTLLGALGGPDAPRRLRAEALFHRFAGALAAFVTTGSPNGADLAPWAPYAAGADEGNVMAFDEDEPAHPAQAARP</sequence>
<protein>
    <recommendedName>
        <fullName evidence="4">Carboxylic ester hydrolase</fullName>
        <ecNumber evidence="4">3.1.1.-</ecNumber>
    </recommendedName>
</protein>
<gene>
    <name evidence="7" type="ORF">B1H19_34590</name>
</gene>
<dbReference type="InterPro" id="IPR002018">
    <property type="entry name" value="CarbesteraseB"/>
</dbReference>
<dbReference type="PROSITE" id="PS00122">
    <property type="entry name" value="CARBOXYLESTERASE_B_1"/>
    <property type="match status" value="1"/>
</dbReference>
<dbReference type="EMBL" id="CP020569">
    <property type="protein sequence ID" value="ARF58637.1"/>
    <property type="molecule type" value="Genomic_DNA"/>
</dbReference>
<dbReference type="Gene3D" id="3.40.50.1820">
    <property type="entry name" value="alpha/beta hydrolase"/>
    <property type="match status" value="1"/>
</dbReference>
<dbReference type="PANTHER" id="PTHR43918:SF4">
    <property type="entry name" value="CARBOXYLIC ESTER HYDROLASE"/>
    <property type="match status" value="1"/>
</dbReference>
<dbReference type="InterPro" id="IPR019826">
    <property type="entry name" value="Carboxylesterase_B_AS"/>
</dbReference>
<dbReference type="KEGG" id="sgv:B1H19_34590"/>
<keyword evidence="3" id="KW-1015">Disulfide bond</keyword>
<dbReference type="Pfam" id="PF00135">
    <property type="entry name" value="COesterase"/>
    <property type="match status" value="1"/>
</dbReference>
<proteinExistence type="inferred from homology"/>
<dbReference type="OrthoDB" id="3199405at2"/>
<keyword evidence="8" id="KW-1185">Reference proteome</keyword>